<keyword evidence="1" id="KW-0547">Nucleotide-binding</keyword>
<dbReference type="SUPFAM" id="SSF52540">
    <property type="entry name" value="P-loop containing nucleoside triphosphate hydrolases"/>
    <property type="match status" value="1"/>
</dbReference>
<keyword evidence="2" id="KW-0342">GTP-binding</keyword>
<gene>
    <name evidence="4" type="ORF">M513_06121</name>
</gene>
<protein>
    <recommendedName>
        <fullName evidence="6">Ras family protein</fullName>
    </recommendedName>
</protein>
<evidence type="ECO:0000256" key="1">
    <source>
        <dbReference type="ARBA" id="ARBA00022741"/>
    </source>
</evidence>
<dbReference type="PANTHER" id="PTHR47977">
    <property type="entry name" value="RAS-RELATED PROTEIN RAB"/>
    <property type="match status" value="1"/>
</dbReference>
<dbReference type="InterPro" id="IPR001806">
    <property type="entry name" value="Small_GTPase"/>
</dbReference>
<dbReference type="InterPro" id="IPR027417">
    <property type="entry name" value="P-loop_NTPase"/>
</dbReference>
<dbReference type="SMART" id="SM00174">
    <property type="entry name" value="RHO"/>
    <property type="match status" value="1"/>
</dbReference>
<dbReference type="Pfam" id="PF00071">
    <property type="entry name" value="Ras"/>
    <property type="match status" value="1"/>
</dbReference>
<evidence type="ECO:0008006" key="6">
    <source>
        <dbReference type="Google" id="ProtNLM"/>
    </source>
</evidence>
<dbReference type="AlphaFoldDB" id="A0A085M709"/>
<evidence type="ECO:0000313" key="4">
    <source>
        <dbReference type="EMBL" id="KFD53005.1"/>
    </source>
</evidence>
<dbReference type="GO" id="GO:0005525">
    <property type="term" value="F:GTP binding"/>
    <property type="evidence" value="ECO:0007669"/>
    <property type="project" value="UniProtKB-KW"/>
</dbReference>
<reference evidence="4 5" key="1">
    <citation type="journal article" date="2014" name="Nat. Genet.">
        <title>Genome and transcriptome of the porcine whipworm Trichuris suis.</title>
        <authorList>
            <person name="Jex A.R."/>
            <person name="Nejsum P."/>
            <person name="Schwarz E.M."/>
            <person name="Hu L."/>
            <person name="Young N.D."/>
            <person name="Hall R.S."/>
            <person name="Korhonen P.K."/>
            <person name="Liao S."/>
            <person name="Thamsborg S."/>
            <person name="Xia J."/>
            <person name="Xu P."/>
            <person name="Wang S."/>
            <person name="Scheerlinck J.P."/>
            <person name="Hofmann A."/>
            <person name="Sternberg P.W."/>
            <person name="Wang J."/>
            <person name="Gasser R.B."/>
        </authorList>
    </citation>
    <scope>NUCLEOTIDE SEQUENCE [LARGE SCALE GENOMIC DNA]</scope>
    <source>
        <strain evidence="4">DCEP-RM93M</strain>
    </source>
</reference>
<dbReference type="PROSITE" id="PS51420">
    <property type="entry name" value="RHO"/>
    <property type="match status" value="1"/>
</dbReference>
<evidence type="ECO:0000256" key="2">
    <source>
        <dbReference type="ARBA" id="ARBA00023134"/>
    </source>
</evidence>
<dbReference type="SMART" id="SM00176">
    <property type="entry name" value="RAN"/>
    <property type="match status" value="1"/>
</dbReference>
<dbReference type="EMBL" id="KL363221">
    <property type="protein sequence ID" value="KFD53005.1"/>
    <property type="molecule type" value="Genomic_DNA"/>
</dbReference>
<keyword evidence="3" id="KW-0449">Lipoprotein</keyword>
<accession>A0A085M709</accession>
<proteinExistence type="predicted"/>
<dbReference type="CDD" id="cd00154">
    <property type="entry name" value="Rab"/>
    <property type="match status" value="1"/>
</dbReference>
<dbReference type="Gene3D" id="3.40.50.300">
    <property type="entry name" value="P-loop containing nucleotide triphosphate hydrolases"/>
    <property type="match status" value="1"/>
</dbReference>
<evidence type="ECO:0000256" key="3">
    <source>
        <dbReference type="ARBA" id="ARBA00023288"/>
    </source>
</evidence>
<dbReference type="SMART" id="SM00173">
    <property type="entry name" value="RAS"/>
    <property type="match status" value="1"/>
</dbReference>
<evidence type="ECO:0000313" key="5">
    <source>
        <dbReference type="Proteomes" id="UP000030764"/>
    </source>
</evidence>
<dbReference type="PRINTS" id="PR00449">
    <property type="entry name" value="RASTRNSFRMNG"/>
</dbReference>
<dbReference type="GO" id="GO:0003924">
    <property type="term" value="F:GTPase activity"/>
    <property type="evidence" value="ECO:0007669"/>
    <property type="project" value="InterPro"/>
</dbReference>
<keyword evidence="5" id="KW-1185">Reference proteome</keyword>
<dbReference type="InterPro" id="IPR005225">
    <property type="entry name" value="Small_GTP-bd"/>
</dbReference>
<dbReference type="Proteomes" id="UP000030764">
    <property type="component" value="Unassembled WGS sequence"/>
</dbReference>
<dbReference type="PROSITE" id="PS51421">
    <property type="entry name" value="RAS"/>
    <property type="match status" value="1"/>
</dbReference>
<feature type="non-terminal residue" evidence="4">
    <location>
        <position position="1"/>
    </location>
</feature>
<dbReference type="InterPro" id="IPR050227">
    <property type="entry name" value="Rab"/>
</dbReference>
<organism evidence="4 5">
    <name type="scientific">Trichuris suis</name>
    <name type="common">pig whipworm</name>
    <dbReference type="NCBI Taxonomy" id="68888"/>
    <lineage>
        <taxon>Eukaryota</taxon>
        <taxon>Metazoa</taxon>
        <taxon>Ecdysozoa</taxon>
        <taxon>Nematoda</taxon>
        <taxon>Enoplea</taxon>
        <taxon>Dorylaimia</taxon>
        <taxon>Trichinellida</taxon>
        <taxon>Trichuridae</taxon>
        <taxon>Trichuris</taxon>
    </lineage>
</organism>
<dbReference type="PROSITE" id="PS51419">
    <property type="entry name" value="RAB"/>
    <property type="match status" value="1"/>
</dbReference>
<dbReference type="SMART" id="SM00175">
    <property type="entry name" value="RAB"/>
    <property type="match status" value="1"/>
</dbReference>
<sequence length="294" mass="33590">CYLYCSSTRLQASSAPFVNCATVYHIQCTAEPIRLWIKSVAMADARVPVKRAKSAHTRDQRSSADLCYDISFRVMMVGDCSVGKTCLLMRFAEGKFESEKYVTTIGIDYSSKVVQVGDVKVKLQVRQVWDTAGQERFRSLTKAYYRDSDCLLLLFDLTNPDSFHSCGQWLDDIRKYSPERSSVFLVGCKADLQDNRQIKFEVAKRLANAYNLMYFETSSRTGENVELLFDVIARQLLKKNVQHIFPGSISLRPSGAIRNVSDPYYLHNSSRYAKWILFRDGRMVNSVRENNANV</sequence>
<dbReference type="FunFam" id="3.40.50.300:FF:001129">
    <property type="entry name" value="ras-related protein Rab-44 isoform X2"/>
    <property type="match status" value="1"/>
</dbReference>
<name>A0A085M709_9BILA</name>
<dbReference type="NCBIfam" id="TIGR00231">
    <property type="entry name" value="small_GTP"/>
    <property type="match status" value="1"/>
</dbReference>